<evidence type="ECO:0000256" key="8">
    <source>
        <dbReference type="ARBA" id="ARBA00022777"/>
    </source>
</evidence>
<keyword evidence="7 14" id="KW-0547">Nucleotide-binding</keyword>
<feature type="domain" description="Gnk2-homologous" evidence="19">
    <location>
        <begin position="140"/>
        <end position="253"/>
    </location>
</feature>
<dbReference type="PROSITE" id="PS50011">
    <property type="entry name" value="PROTEIN_KINASE_DOM"/>
    <property type="match status" value="1"/>
</dbReference>
<sequence>MKQRRSSLSILFCFVLVSFFGVASVSAQTCKQSRYYFTPNDTYDANRRLILSSLPSKTASQDGFYYGSIGQEPNRVFAAGMCVPRAEANDCSACIKGALDWLLLDCTNQTEAYYWALDPTNCLVRYSNISFSGSSAFWDITPRYIVFQTADISSNLTEFKIIWYGLIDRMISAVSKARSNSSSSDNYYTTDDALLKDFQKIYALMQCTPDISPSECESCLRHSVTDYQKYYGNKTGGYVMRPICFFRWQDFTFSKAFGRNTLAPPPTSRSPPLQRQPPSAGDRAMNTDKNSRKFSWGGIVALAVLALVALIIILGVLAWRFEVFCWRRKSYTEVELNQTGITTVRIRKYSFEAIKAATDTFSDKNKLGRGGFGEVYKGVLPDKREVAVKRLFRRSRQGEKEFKNEVVVVAKLQHNNLVRILGFSVKGDEKILVYEFVPNKSLDFFLFDPTNQGQLDWATR</sequence>
<keyword evidence="2" id="KW-0723">Serine/threonine-protein kinase</keyword>
<evidence type="ECO:0000256" key="2">
    <source>
        <dbReference type="ARBA" id="ARBA00022527"/>
    </source>
</evidence>
<feature type="domain" description="Protein kinase" evidence="18">
    <location>
        <begin position="361"/>
        <end position="460"/>
    </location>
</feature>
<evidence type="ECO:0000256" key="5">
    <source>
        <dbReference type="ARBA" id="ARBA00022729"/>
    </source>
</evidence>
<dbReference type="FunFam" id="3.30.200.20:FF:000142">
    <property type="entry name" value="Cysteine-rich receptor-like protein kinase 10"/>
    <property type="match status" value="1"/>
</dbReference>
<keyword evidence="21" id="KW-1185">Reference proteome</keyword>
<dbReference type="GO" id="GO:0005886">
    <property type="term" value="C:plasma membrane"/>
    <property type="evidence" value="ECO:0007669"/>
    <property type="project" value="TreeGrafter"/>
</dbReference>
<dbReference type="Pfam" id="PF07714">
    <property type="entry name" value="PK_Tyr_Ser-Thr"/>
    <property type="match status" value="1"/>
</dbReference>
<evidence type="ECO:0000256" key="12">
    <source>
        <dbReference type="ARBA" id="ARBA00023170"/>
    </source>
</evidence>
<keyword evidence="13" id="KW-0325">Glycoprotein</keyword>
<evidence type="ECO:0000256" key="11">
    <source>
        <dbReference type="ARBA" id="ARBA00023136"/>
    </source>
</evidence>
<dbReference type="OrthoDB" id="688481at2759"/>
<keyword evidence="12" id="KW-0675">Receptor</keyword>
<dbReference type="GO" id="GO:0004674">
    <property type="term" value="F:protein serine/threonine kinase activity"/>
    <property type="evidence" value="ECO:0007669"/>
    <property type="project" value="UniProtKB-KW"/>
</dbReference>
<gene>
    <name evidence="20" type="ORF">MERR_LOCUS24378</name>
</gene>
<dbReference type="PROSITE" id="PS51473">
    <property type="entry name" value="GNK2"/>
    <property type="match status" value="2"/>
</dbReference>
<dbReference type="InterPro" id="IPR017441">
    <property type="entry name" value="Protein_kinase_ATP_BS"/>
</dbReference>
<feature type="binding site" evidence="14">
    <location>
        <position position="389"/>
    </location>
    <ligand>
        <name>ATP</name>
        <dbReference type="ChEBI" id="CHEBI:30616"/>
    </ligand>
</feature>
<dbReference type="FunFam" id="3.30.430.20:FF:000007">
    <property type="entry name" value="Cysteine-rich receptor-like protein kinase 11"/>
    <property type="match status" value="1"/>
</dbReference>
<dbReference type="GO" id="GO:0042742">
    <property type="term" value="P:defense response to bacterium"/>
    <property type="evidence" value="ECO:0007669"/>
    <property type="project" value="TreeGrafter"/>
</dbReference>
<evidence type="ECO:0000256" key="17">
    <source>
        <dbReference type="SAM" id="SignalP"/>
    </source>
</evidence>
<dbReference type="InterPro" id="IPR001245">
    <property type="entry name" value="Ser-Thr/Tyr_kinase_cat_dom"/>
</dbReference>
<name>A0A6D2JBR4_9BRAS</name>
<keyword evidence="3" id="KW-0808">Transferase</keyword>
<dbReference type="SUPFAM" id="SSF56112">
    <property type="entry name" value="Protein kinase-like (PK-like)"/>
    <property type="match status" value="1"/>
</dbReference>
<dbReference type="Pfam" id="PF01657">
    <property type="entry name" value="Stress-antifung"/>
    <property type="match status" value="2"/>
</dbReference>
<keyword evidence="10 16" id="KW-1133">Transmembrane helix</keyword>
<dbReference type="InterPro" id="IPR002902">
    <property type="entry name" value="GNK2"/>
</dbReference>
<keyword evidence="9 14" id="KW-0067">ATP-binding</keyword>
<feature type="region of interest" description="Disordered" evidence="15">
    <location>
        <begin position="262"/>
        <end position="287"/>
    </location>
</feature>
<keyword evidence="4 16" id="KW-0812">Transmembrane</keyword>
<feature type="domain" description="Gnk2-homologous" evidence="19">
    <location>
        <begin position="25"/>
        <end position="131"/>
    </location>
</feature>
<evidence type="ECO:0000259" key="18">
    <source>
        <dbReference type="PROSITE" id="PS50011"/>
    </source>
</evidence>
<dbReference type="InterPro" id="IPR011009">
    <property type="entry name" value="Kinase-like_dom_sf"/>
</dbReference>
<dbReference type="AlphaFoldDB" id="A0A6D2JBR4"/>
<dbReference type="EMBL" id="CACVBM020001171">
    <property type="protein sequence ID" value="CAA7037143.1"/>
    <property type="molecule type" value="Genomic_DNA"/>
</dbReference>
<dbReference type="InterPro" id="IPR038408">
    <property type="entry name" value="GNK2_sf"/>
</dbReference>
<dbReference type="Proteomes" id="UP000467841">
    <property type="component" value="Unassembled WGS sequence"/>
</dbReference>
<evidence type="ECO:0000256" key="15">
    <source>
        <dbReference type="SAM" id="MobiDB-lite"/>
    </source>
</evidence>
<dbReference type="PANTHER" id="PTHR27002:SF1064">
    <property type="entry name" value="CYSTEINE-RICH RECEPTOR-LIKE PROTEIN KINASE 14-RELATED"/>
    <property type="match status" value="1"/>
</dbReference>
<accession>A0A6D2JBR4</accession>
<keyword evidence="6" id="KW-0677">Repeat</keyword>
<evidence type="ECO:0000256" key="9">
    <source>
        <dbReference type="ARBA" id="ARBA00022840"/>
    </source>
</evidence>
<feature type="chain" id="PRO_5025488109" description="Protein kinase domain-containing protein" evidence="17">
    <location>
        <begin position="28"/>
        <end position="460"/>
    </location>
</feature>
<evidence type="ECO:0000259" key="19">
    <source>
        <dbReference type="PROSITE" id="PS51473"/>
    </source>
</evidence>
<feature type="compositionally biased region" description="Low complexity" evidence="15">
    <location>
        <begin position="270"/>
        <end position="280"/>
    </location>
</feature>
<dbReference type="Gene3D" id="3.30.430.20">
    <property type="entry name" value="Gnk2 domain, C-X8-C-X2-C motif"/>
    <property type="match status" value="2"/>
</dbReference>
<evidence type="ECO:0000256" key="10">
    <source>
        <dbReference type="ARBA" id="ARBA00022989"/>
    </source>
</evidence>
<evidence type="ECO:0000256" key="16">
    <source>
        <dbReference type="SAM" id="Phobius"/>
    </source>
</evidence>
<protein>
    <recommendedName>
        <fullName evidence="22">Protein kinase domain-containing protein</fullName>
    </recommendedName>
</protein>
<reference evidence="20" key="1">
    <citation type="submission" date="2020-01" db="EMBL/GenBank/DDBJ databases">
        <authorList>
            <person name="Mishra B."/>
        </authorList>
    </citation>
    <scope>NUCLEOTIDE SEQUENCE [LARGE SCALE GENOMIC DNA]</scope>
</reference>
<dbReference type="FunFam" id="3.30.430.20:FF:000003">
    <property type="entry name" value="Cysteine-rich RLK (RECEPTOR-like protein kinase) 10"/>
    <property type="match status" value="1"/>
</dbReference>
<evidence type="ECO:0000256" key="13">
    <source>
        <dbReference type="ARBA" id="ARBA00023180"/>
    </source>
</evidence>
<dbReference type="Gene3D" id="3.30.200.20">
    <property type="entry name" value="Phosphorylase Kinase, domain 1"/>
    <property type="match status" value="1"/>
</dbReference>
<evidence type="ECO:0000256" key="14">
    <source>
        <dbReference type="PROSITE-ProRule" id="PRU10141"/>
    </source>
</evidence>
<comment type="caution">
    <text evidence="20">The sequence shown here is derived from an EMBL/GenBank/DDBJ whole genome shotgun (WGS) entry which is preliminary data.</text>
</comment>
<keyword evidence="11 16" id="KW-0472">Membrane</keyword>
<feature type="signal peptide" evidence="17">
    <location>
        <begin position="1"/>
        <end position="27"/>
    </location>
</feature>
<evidence type="ECO:0000313" key="20">
    <source>
        <dbReference type="EMBL" id="CAA7037143.1"/>
    </source>
</evidence>
<feature type="transmembrane region" description="Helical" evidence="16">
    <location>
        <begin position="294"/>
        <end position="319"/>
    </location>
</feature>
<proteinExistence type="predicted"/>
<evidence type="ECO:0000256" key="7">
    <source>
        <dbReference type="ARBA" id="ARBA00022741"/>
    </source>
</evidence>
<organism evidence="20 21">
    <name type="scientific">Microthlaspi erraticum</name>
    <dbReference type="NCBI Taxonomy" id="1685480"/>
    <lineage>
        <taxon>Eukaryota</taxon>
        <taxon>Viridiplantae</taxon>
        <taxon>Streptophyta</taxon>
        <taxon>Embryophyta</taxon>
        <taxon>Tracheophyta</taxon>
        <taxon>Spermatophyta</taxon>
        <taxon>Magnoliopsida</taxon>
        <taxon>eudicotyledons</taxon>
        <taxon>Gunneridae</taxon>
        <taxon>Pentapetalae</taxon>
        <taxon>rosids</taxon>
        <taxon>malvids</taxon>
        <taxon>Brassicales</taxon>
        <taxon>Brassicaceae</taxon>
        <taxon>Coluteocarpeae</taxon>
        <taxon>Microthlaspi</taxon>
    </lineage>
</organism>
<evidence type="ECO:0000256" key="3">
    <source>
        <dbReference type="ARBA" id="ARBA00022679"/>
    </source>
</evidence>
<dbReference type="PROSITE" id="PS00107">
    <property type="entry name" value="PROTEIN_KINASE_ATP"/>
    <property type="match status" value="1"/>
</dbReference>
<keyword evidence="8" id="KW-0418">Kinase</keyword>
<evidence type="ECO:0000313" key="21">
    <source>
        <dbReference type="Proteomes" id="UP000467841"/>
    </source>
</evidence>
<dbReference type="InterPro" id="IPR000719">
    <property type="entry name" value="Prot_kinase_dom"/>
</dbReference>
<evidence type="ECO:0000256" key="1">
    <source>
        <dbReference type="ARBA" id="ARBA00004167"/>
    </source>
</evidence>
<evidence type="ECO:0000256" key="4">
    <source>
        <dbReference type="ARBA" id="ARBA00022692"/>
    </source>
</evidence>
<evidence type="ECO:0008006" key="22">
    <source>
        <dbReference type="Google" id="ProtNLM"/>
    </source>
</evidence>
<keyword evidence="5 17" id="KW-0732">Signal</keyword>
<dbReference type="CDD" id="cd23509">
    <property type="entry name" value="Gnk2-like"/>
    <property type="match status" value="2"/>
</dbReference>
<dbReference type="PANTHER" id="PTHR27002">
    <property type="entry name" value="RECEPTOR-LIKE SERINE/THREONINE-PROTEIN KINASE SD1-8"/>
    <property type="match status" value="1"/>
</dbReference>
<dbReference type="GO" id="GO:0005524">
    <property type="term" value="F:ATP binding"/>
    <property type="evidence" value="ECO:0007669"/>
    <property type="project" value="UniProtKB-UniRule"/>
</dbReference>
<comment type="subcellular location">
    <subcellularLocation>
        <location evidence="1">Membrane</location>
        <topology evidence="1">Single-pass membrane protein</topology>
    </subcellularLocation>
</comment>
<evidence type="ECO:0000256" key="6">
    <source>
        <dbReference type="ARBA" id="ARBA00022737"/>
    </source>
</evidence>